<keyword evidence="4 10" id="KW-0645">Protease</keyword>
<dbReference type="Pfam" id="PF14704">
    <property type="entry name" value="DERM"/>
    <property type="match status" value="2"/>
</dbReference>
<dbReference type="InterPro" id="IPR024079">
    <property type="entry name" value="MetalloPept_cat_dom_sf"/>
</dbReference>
<evidence type="ECO:0000256" key="9">
    <source>
        <dbReference type="ARBA" id="ARBA00023157"/>
    </source>
</evidence>
<sequence>MSLCHLSEITSRSNSETYDNFLQGVLFTKCPSGHVLSDITSSPYSASHTDRQWRIGCRPYPTLGSCSWSSFVGSNGLDFNFVCPATHVVRGVYNMYQPAYQSRKWSFECCQSANMVNIDCQNHTRVNYWNEGFHWSVPGGSYLSGFSTGLRSSEGDFRWSYMYCRAVKNDLLESSPILAANRDQQDSLTHGDVPKQRRRSSAVCNYCKWPVYNGAVQVSFSISADFSESEVATVTSAMRALSQSTCVAFVPHTHQYSHLVIVKEPGCWSYVGRQGGEQKLSLGHGCLYHGIIQHELMHALNFWHEQSRSDRDQWVHINQENIRPGFEHNFFKFDTENLGVDYDYYSLMHYGLKDFSSNGQNTITPVVKSASPGQRFGMTDSDLLKINKLYGCSAFLPKHGEWDNELGQVLSRTCAPGHAVSHIKSSGQTSGDRLWRLSCRSFLNHKNSLCQWSAFLNNHQTAIDFTCPDNKVISGMYAQPSSVQKDRRWKVQCCSALDFVSYDCRTTSYVNYWNKAFEMPVARGNYLTGVHSSYDSQSQDRRWRFTYCQGGEH</sequence>
<dbReference type="SUPFAM" id="SSF55486">
    <property type="entry name" value="Metalloproteases ('zincins'), catalytic domain"/>
    <property type="match status" value="1"/>
</dbReference>
<gene>
    <name evidence="13" type="ORF">KC01_LOCUS35842</name>
</gene>
<dbReference type="PROSITE" id="PS51864">
    <property type="entry name" value="ASTACIN"/>
    <property type="match status" value="1"/>
</dbReference>
<keyword evidence="9 10" id="KW-1015">Disulfide bond</keyword>
<dbReference type="GO" id="GO:0006508">
    <property type="term" value="P:proteolysis"/>
    <property type="evidence" value="ECO:0007669"/>
    <property type="project" value="UniProtKB-KW"/>
</dbReference>
<evidence type="ECO:0000256" key="4">
    <source>
        <dbReference type="ARBA" id="ARBA00022670"/>
    </source>
</evidence>
<proteinExistence type="inferred from homology"/>
<keyword evidence="3" id="KW-0964">Secreted</keyword>
<dbReference type="GO" id="GO:0004222">
    <property type="term" value="F:metalloendopeptidase activity"/>
    <property type="evidence" value="ECO:0007669"/>
    <property type="project" value="UniProtKB-UniRule"/>
</dbReference>
<feature type="domain" description="Peptidase M12A" evidence="12">
    <location>
        <begin position="200"/>
        <end position="393"/>
    </location>
</feature>
<evidence type="ECO:0000259" key="12">
    <source>
        <dbReference type="PROSITE" id="PS51864"/>
    </source>
</evidence>
<comment type="subcellular location">
    <subcellularLocation>
        <location evidence="1">Secreted</location>
    </subcellularLocation>
</comment>
<evidence type="ECO:0000256" key="3">
    <source>
        <dbReference type="ARBA" id="ARBA00022525"/>
    </source>
</evidence>
<dbReference type="Pfam" id="PF01400">
    <property type="entry name" value="Astacin"/>
    <property type="match status" value="1"/>
</dbReference>
<name>A0AAV2M6M4_KNICA</name>
<reference evidence="13 14" key="1">
    <citation type="submission" date="2024-04" db="EMBL/GenBank/DDBJ databases">
        <authorList>
            <person name="Waldvogel A.-M."/>
            <person name="Schoenle A."/>
        </authorList>
    </citation>
    <scope>NUCLEOTIDE SEQUENCE [LARGE SCALE GENOMIC DNA]</scope>
</reference>
<accession>A0AAV2M6M4</accession>
<dbReference type="Gene3D" id="3.40.390.10">
    <property type="entry name" value="Collagenase (Catalytic Domain)"/>
    <property type="match status" value="1"/>
</dbReference>
<dbReference type="SMART" id="SM00235">
    <property type="entry name" value="ZnMc"/>
    <property type="match status" value="1"/>
</dbReference>
<evidence type="ECO:0000313" key="13">
    <source>
        <dbReference type="EMBL" id="CAL1609013.1"/>
    </source>
</evidence>
<keyword evidence="5 10" id="KW-0479">Metal-binding</keyword>
<dbReference type="Proteomes" id="UP001497482">
    <property type="component" value="Chromosome 6"/>
</dbReference>
<evidence type="ECO:0000256" key="10">
    <source>
        <dbReference type="PROSITE-ProRule" id="PRU01211"/>
    </source>
</evidence>
<dbReference type="EMBL" id="OZ035828">
    <property type="protein sequence ID" value="CAL1609013.1"/>
    <property type="molecule type" value="Genomic_DNA"/>
</dbReference>
<feature type="disulfide bond" evidence="10">
    <location>
        <begin position="204"/>
        <end position="207"/>
    </location>
</feature>
<dbReference type="InterPro" id="IPR026645">
    <property type="entry name" value="Dermatopontin"/>
</dbReference>
<dbReference type="PANTHER" id="PTHR10127:SF780">
    <property type="entry name" value="METALLOENDOPEPTIDASE"/>
    <property type="match status" value="1"/>
</dbReference>
<evidence type="ECO:0000256" key="11">
    <source>
        <dbReference type="RuleBase" id="RU361183"/>
    </source>
</evidence>
<evidence type="ECO:0000256" key="6">
    <source>
        <dbReference type="ARBA" id="ARBA00022801"/>
    </source>
</evidence>
<evidence type="ECO:0000256" key="8">
    <source>
        <dbReference type="ARBA" id="ARBA00023049"/>
    </source>
</evidence>
<comment type="cofactor">
    <cofactor evidence="10 11">
        <name>Zn(2+)</name>
        <dbReference type="ChEBI" id="CHEBI:29105"/>
    </cofactor>
    <text evidence="10 11">Binds 1 zinc ion per subunit.</text>
</comment>
<keyword evidence="7 10" id="KW-0862">Zinc</keyword>
<comment type="similarity">
    <text evidence="2">Belongs to the dermatopontin family.</text>
</comment>
<keyword evidence="8 10" id="KW-0482">Metalloprotease</keyword>
<dbReference type="AlphaFoldDB" id="A0AAV2M6M4"/>
<dbReference type="PRINTS" id="PR00480">
    <property type="entry name" value="ASTACIN"/>
</dbReference>
<organism evidence="13 14">
    <name type="scientific">Knipowitschia caucasica</name>
    <name type="common">Caucasian dwarf goby</name>
    <name type="synonym">Pomatoschistus caucasicus</name>
    <dbReference type="NCBI Taxonomy" id="637954"/>
    <lineage>
        <taxon>Eukaryota</taxon>
        <taxon>Metazoa</taxon>
        <taxon>Chordata</taxon>
        <taxon>Craniata</taxon>
        <taxon>Vertebrata</taxon>
        <taxon>Euteleostomi</taxon>
        <taxon>Actinopterygii</taxon>
        <taxon>Neopterygii</taxon>
        <taxon>Teleostei</taxon>
        <taxon>Neoteleostei</taxon>
        <taxon>Acanthomorphata</taxon>
        <taxon>Gobiaria</taxon>
        <taxon>Gobiiformes</taxon>
        <taxon>Gobioidei</taxon>
        <taxon>Gobiidae</taxon>
        <taxon>Gobiinae</taxon>
        <taxon>Knipowitschia</taxon>
    </lineage>
</organism>
<comment type="caution">
    <text evidence="10">Lacks conserved residue(s) required for the propagation of feature annotation.</text>
</comment>
<dbReference type="InterPro" id="IPR001506">
    <property type="entry name" value="Peptidase_M12A"/>
</dbReference>
<feature type="binding site" evidence="10">
    <location>
        <position position="294"/>
    </location>
    <ligand>
        <name>Zn(2+)</name>
        <dbReference type="ChEBI" id="CHEBI:29105"/>
        <note>catalytic</note>
    </ligand>
</feature>
<feature type="active site" evidence="10">
    <location>
        <position position="295"/>
    </location>
</feature>
<evidence type="ECO:0000313" key="14">
    <source>
        <dbReference type="Proteomes" id="UP001497482"/>
    </source>
</evidence>
<evidence type="ECO:0000256" key="1">
    <source>
        <dbReference type="ARBA" id="ARBA00004613"/>
    </source>
</evidence>
<keyword evidence="6 10" id="KW-0378">Hydrolase</keyword>
<dbReference type="PANTHER" id="PTHR10127">
    <property type="entry name" value="DISCOIDIN, CUB, EGF, LAMININ , AND ZINC METALLOPROTEASE DOMAIN CONTAINING"/>
    <property type="match status" value="1"/>
</dbReference>
<evidence type="ECO:0000256" key="7">
    <source>
        <dbReference type="ARBA" id="ARBA00022833"/>
    </source>
</evidence>
<keyword evidence="14" id="KW-1185">Reference proteome</keyword>
<dbReference type="EC" id="3.4.24.-" evidence="11"/>
<feature type="binding site" evidence="10">
    <location>
        <position position="304"/>
    </location>
    <ligand>
        <name>Zn(2+)</name>
        <dbReference type="ChEBI" id="CHEBI:29105"/>
        <note>catalytic</note>
    </ligand>
</feature>
<dbReference type="GO" id="GO:0005576">
    <property type="term" value="C:extracellular region"/>
    <property type="evidence" value="ECO:0007669"/>
    <property type="project" value="UniProtKB-SubCell"/>
</dbReference>
<evidence type="ECO:0000256" key="5">
    <source>
        <dbReference type="ARBA" id="ARBA00022723"/>
    </source>
</evidence>
<protein>
    <recommendedName>
        <fullName evidence="11">Metalloendopeptidase</fullName>
        <ecNumber evidence="11">3.4.24.-</ecNumber>
    </recommendedName>
</protein>
<feature type="binding site" evidence="10">
    <location>
        <position position="298"/>
    </location>
    <ligand>
        <name>Zn(2+)</name>
        <dbReference type="ChEBI" id="CHEBI:29105"/>
        <note>catalytic</note>
    </ligand>
</feature>
<evidence type="ECO:0000256" key="2">
    <source>
        <dbReference type="ARBA" id="ARBA00008712"/>
    </source>
</evidence>
<dbReference type="GO" id="GO:0008270">
    <property type="term" value="F:zinc ion binding"/>
    <property type="evidence" value="ECO:0007669"/>
    <property type="project" value="UniProtKB-UniRule"/>
</dbReference>
<dbReference type="InterPro" id="IPR006026">
    <property type="entry name" value="Peptidase_Metallo"/>
</dbReference>